<keyword evidence="7" id="KW-0408">Iron</keyword>
<dbReference type="InterPro" id="IPR050364">
    <property type="entry name" value="Cytochrome_P450_fung"/>
</dbReference>
<evidence type="ECO:0000313" key="11">
    <source>
        <dbReference type="Proteomes" id="UP000383932"/>
    </source>
</evidence>
<feature type="signal peptide" evidence="9">
    <location>
        <begin position="1"/>
        <end position="28"/>
    </location>
</feature>
<comment type="cofactor">
    <cofactor evidence="1">
        <name>heme</name>
        <dbReference type="ChEBI" id="CHEBI:30413"/>
    </cofactor>
</comment>
<gene>
    <name evidence="10" type="ORF">CTheo_8396</name>
</gene>
<evidence type="ECO:0000256" key="8">
    <source>
        <dbReference type="ARBA" id="ARBA00023033"/>
    </source>
</evidence>
<dbReference type="EMBL" id="SSOP01000545">
    <property type="protein sequence ID" value="KAB5588162.1"/>
    <property type="molecule type" value="Genomic_DNA"/>
</dbReference>
<evidence type="ECO:0000256" key="7">
    <source>
        <dbReference type="ARBA" id="ARBA00023004"/>
    </source>
</evidence>
<proteinExistence type="inferred from homology"/>
<keyword evidence="9" id="KW-0732">Signal</keyword>
<feature type="chain" id="PRO_5024294515" evidence="9">
    <location>
        <begin position="29"/>
        <end position="457"/>
    </location>
</feature>
<keyword evidence="8" id="KW-0503">Monooxygenase</keyword>
<keyword evidence="5" id="KW-0479">Metal-binding</keyword>
<evidence type="ECO:0000313" key="10">
    <source>
        <dbReference type="EMBL" id="KAB5588162.1"/>
    </source>
</evidence>
<dbReference type="PANTHER" id="PTHR46300">
    <property type="entry name" value="P450, PUTATIVE (EUROFUNG)-RELATED-RELATED"/>
    <property type="match status" value="1"/>
</dbReference>
<dbReference type="Proteomes" id="UP000383932">
    <property type="component" value="Unassembled WGS sequence"/>
</dbReference>
<dbReference type="OrthoDB" id="1055148at2759"/>
<dbReference type="Pfam" id="PF00067">
    <property type="entry name" value="p450"/>
    <property type="match status" value="1"/>
</dbReference>
<evidence type="ECO:0000256" key="9">
    <source>
        <dbReference type="SAM" id="SignalP"/>
    </source>
</evidence>
<dbReference type="GO" id="GO:0004497">
    <property type="term" value="F:monooxygenase activity"/>
    <property type="evidence" value="ECO:0007669"/>
    <property type="project" value="UniProtKB-KW"/>
</dbReference>
<keyword evidence="6" id="KW-0560">Oxidoreductase</keyword>
<comment type="similarity">
    <text evidence="3">Belongs to the cytochrome P450 family.</text>
</comment>
<sequence length="457" mass="51242">MTSHQHSWGALLLLAGIGLVVLRRRANGNKPPLPPSPPPHFLLGNLNDLPSKYEWLAYAKIGKDLQSDIISFSALGKTIIVLNSYSAVSDLLYKRANYADRPRIPMLHEEGLMDLGGIITISKYGPRWRELRKALHLDMQEAAIPRYWLSLQTEAQRLVARLFENGGDKLVPDIQHWAAAFLLSATYGYHLPKDSSNDPFLRSMAELLDMINNGVQASRFLVNLFPSLKYLPAWMPGASFQEYGRRGRELGKLAVEGPFDRISKAEGTAQPSYVSRMLSEIDDKDKDDLKGAGAKDSLYYEDLVRQNAGVIFGAGFHTTVATFSSFFIAMQLHPEVQTRAREEVLRVLDAATGWPNPADVVNLPYLQNVLREVLRWLPGLPLGIPHASIEEDEYRGYKIPAQSIMIPNVWAISRDESVYPEPEVFNPDRFLDPAVPQEVPFGFGRRQVSTNTPAYTN</sequence>
<dbReference type="GO" id="GO:0020037">
    <property type="term" value="F:heme binding"/>
    <property type="evidence" value="ECO:0007669"/>
    <property type="project" value="InterPro"/>
</dbReference>
<accession>A0A5N5Q8T0</accession>
<name>A0A5N5Q8T0_9AGAM</name>
<organism evidence="10 11">
    <name type="scientific">Ceratobasidium theobromae</name>
    <dbReference type="NCBI Taxonomy" id="1582974"/>
    <lineage>
        <taxon>Eukaryota</taxon>
        <taxon>Fungi</taxon>
        <taxon>Dikarya</taxon>
        <taxon>Basidiomycota</taxon>
        <taxon>Agaricomycotina</taxon>
        <taxon>Agaricomycetes</taxon>
        <taxon>Cantharellales</taxon>
        <taxon>Ceratobasidiaceae</taxon>
        <taxon>Ceratobasidium</taxon>
    </lineage>
</organism>
<reference evidence="10 11" key="1">
    <citation type="journal article" date="2019" name="Fungal Biol. Biotechnol.">
        <title>Draft genome sequence of fastidious pathogen Ceratobasidium theobromae, which causes vascular-streak dieback in Theobroma cacao.</title>
        <authorList>
            <person name="Ali S.S."/>
            <person name="Asman A."/>
            <person name="Shao J."/>
            <person name="Firmansyah A.P."/>
            <person name="Susilo A.W."/>
            <person name="Rosmana A."/>
            <person name="McMahon P."/>
            <person name="Junaid M."/>
            <person name="Guest D."/>
            <person name="Kheng T.Y."/>
            <person name="Meinhardt L.W."/>
            <person name="Bailey B.A."/>
        </authorList>
    </citation>
    <scope>NUCLEOTIDE SEQUENCE [LARGE SCALE GENOMIC DNA]</scope>
    <source>
        <strain evidence="10 11">CT2</strain>
    </source>
</reference>
<dbReference type="PANTHER" id="PTHR46300:SF7">
    <property type="entry name" value="P450, PUTATIVE (EUROFUNG)-RELATED"/>
    <property type="match status" value="1"/>
</dbReference>
<protein>
    <submittedName>
        <fullName evidence="10">O-methylsterigmatocystin oxidoreductase</fullName>
    </submittedName>
</protein>
<keyword evidence="11" id="KW-1185">Reference proteome</keyword>
<dbReference type="InterPro" id="IPR036396">
    <property type="entry name" value="Cyt_P450_sf"/>
</dbReference>
<dbReference type="GO" id="GO:0005506">
    <property type="term" value="F:iron ion binding"/>
    <property type="evidence" value="ECO:0007669"/>
    <property type="project" value="InterPro"/>
</dbReference>
<evidence type="ECO:0000256" key="3">
    <source>
        <dbReference type="ARBA" id="ARBA00010617"/>
    </source>
</evidence>
<comment type="pathway">
    <text evidence="2">Secondary metabolite biosynthesis.</text>
</comment>
<dbReference type="InterPro" id="IPR002401">
    <property type="entry name" value="Cyt_P450_E_grp-I"/>
</dbReference>
<evidence type="ECO:0000256" key="5">
    <source>
        <dbReference type="ARBA" id="ARBA00022723"/>
    </source>
</evidence>
<dbReference type="GO" id="GO:0016705">
    <property type="term" value="F:oxidoreductase activity, acting on paired donors, with incorporation or reduction of molecular oxygen"/>
    <property type="evidence" value="ECO:0007669"/>
    <property type="project" value="InterPro"/>
</dbReference>
<dbReference type="PRINTS" id="PR00463">
    <property type="entry name" value="EP450I"/>
</dbReference>
<dbReference type="Gene3D" id="1.10.630.10">
    <property type="entry name" value="Cytochrome P450"/>
    <property type="match status" value="1"/>
</dbReference>
<dbReference type="AlphaFoldDB" id="A0A5N5Q8T0"/>
<comment type="caution">
    <text evidence="10">The sequence shown here is derived from an EMBL/GenBank/DDBJ whole genome shotgun (WGS) entry which is preliminary data.</text>
</comment>
<evidence type="ECO:0000256" key="6">
    <source>
        <dbReference type="ARBA" id="ARBA00023002"/>
    </source>
</evidence>
<evidence type="ECO:0000256" key="2">
    <source>
        <dbReference type="ARBA" id="ARBA00005179"/>
    </source>
</evidence>
<dbReference type="SUPFAM" id="SSF48264">
    <property type="entry name" value="Cytochrome P450"/>
    <property type="match status" value="1"/>
</dbReference>
<evidence type="ECO:0000256" key="4">
    <source>
        <dbReference type="ARBA" id="ARBA00022617"/>
    </source>
</evidence>
<dbReference type="InterPro" id="IPR001128">
    <property type="entry name" value="Cyt_P450"/>
</dbReference>
<evidence type="ECO:0000256" key="1">
    <source>
        <dbReference type="ARBA" id="ARBA00001971"/>
    </source>
</evidence>
<keyword evidence="4" id="KW-0349">Heme</keyword>